<dbReference type="Proteomes" id="UP000887565">
    <property type="component" value="Unplaced"/>
</dbReference>
<dbReference type="PANTHER" id="PTHR13152:SF0">
    <property type="entry name" value="GENERAL TRANSCRIPTION FACTOR IIH SUBUNIT 4"/>
    <property type="match status" value="1"/>
</dbReference>
<evidence type="ECO:0000256" key="1">
    <source>
        <dbReference type="RuleBase" id="RU364024"/>
    </source>
</evidence>
<dbReference type="Pfam" id="PF03849">
    <property type="entry name" value="Tfb2"/>
    <property type="match status" value="1"/>
</dbReference>
<protein>
    <recommendedName>
        <fullName evidence="1">General transcription factor IIH subunit 4</fullName>
    </recommendedName>
</protein>
<organism evidence="2 3">
    <name type="scientific">Romanomermis culicivorax</name>
    <name type="common">Nematode worm</name>
    <dbReference type="NCBI Taxonomy" id="13658"/>
    <lineage>
        <taxon>Eukaryota</taxon>
        <taxon>Metazoa</taxon>
        <taxon>Ecdysozoa</taxon>
        <taxon>Nematoda</taxon>
        <taxon>Enoplea</taxon>
        <taxon>Dorylaimia</taxon>
        <taxon>Mermithida</taxon>
        <taxon>Mermithoidea</taxon>
        <taxon>Mermithidae</taxon>
        <taxon>Romanomermis</taxon>
    </lineage>
</organism>
<evidence type="ECO:0000313" key="3">
    <source>
        <dbReference type="WBParaSite" id="nRc.2.0.1.t32554-RA"/>
    </source>
</evidence>
<dbReference type="GO" id="GO:0001671">
    <property type="term" value="F:ATPase activator activity"/>
    <property type="evidence" value="ECO:0007669"/>
    <property type="project" value="InterPro"/>
</dbReference>
<keyword evidence="1" id="KW-0227">DNA damage</keyword>
<dbReference type="PANTHER" id="PTHR13152">
    <property type="entry name" value="TFIIH, POLYPEPTIDE 4"/>
    <property type="match status" value="1"/>
</dbReference>
<keyword evidence="1" id="KW-0234">DNA repair</keyword>
<keyword evidence="1" id="KW-0539">Nucleus</keyword>
<keyword evidence="1" id="KW-0805">Transcription regulation</keyword>
<dbReference type="GO" id="GO:0005675">
    <property type="term" value="C:transcription factor TFIIH holo complex"/>
    <property type="evidence" value="ECO:0007669"/>
    <property type="project" value="TreeGrafter"/>
</dbReference>
<keyword evidence="1" id="KW-0804">Transcription</keyword>
<dbReference type="GO" id="GO:0000439">
    <property type="term" value="C:transcription factor TFIIH core complex"/>
    <property type="evidence" value="ECO:0007669"/>
    <property type="project" value="InterPro"/>
</dbReference>
<name>A0A915K3Y5_ROMCU</name>
<dbReference type="AlphaFoldDB" id="A0A915K3Y5"/>
<comment type="function">
    <text evidence="1">Component of the general transcription and DNA repair factor IIH (TFIIH) core complex which is involved in general and transcription-coupled nucleotide excision repair (NER) of damaged DNA.</text>
</comment>
<reference evidence="3" key="1">
    <citation type="submission" date="2022-11" db="UniProtKB">
        <authorList>
            <consortium name="WormBaseParasite"/>
        </authorList>
    </citation>
    <scope>IDENTIFICATION</scope>
</reference>
<evidence type="ECO:0000313" key="2">
    <source>
        <dbReference type="Proteomes" id="UP000887565"/>
    </source>
</evidence>
<dbReference type="GO" id="GO:0006289">
    <property type="term" value="P:nucleotide-excision repair"/>
    <property type="evidence" value="ECO:0007669"/>
    <property type="project" value="InterPro"/>
</dbReference>
<comment type="similarity">
    <text evidence="1">Belongs to the TFB2 family.</text>
</comment>
<accession>A0A915K3Y5</accession>
<dbReference type="GO" id="GO:0003690">
    <property type="term" value="F:double-stranded DNA binding"/>
    <property type="evidence" value="ECO:0007669"/>
    <property type="project" value="TreeGrafter"/>
</dbReference>
<dbReference type="WBParaSite" id="nRc.2.0.1.t32554-RA">
    <property type="protein sequence ID" value="nRc.2.0.1.t32554-RA"/>
    <property type="gene ID" value="nRc.2.0.1.g32554"/>
</dbReference>
<sequence length="315" mass="35660">MAETTGIDQFLTYLKQLPSSCFQALYESPATCVAILSDILAVFDTLRSLHILVEKDDTVRLVPAFGRGLKQALFCGKLSGLEDVTVEEKYRKTCKDLNNYGVERWECILKYMALPSVETQKAVSQENRQILNAAGFIKLQGSSEIPEITSAGFKFLLTDRISQLWIYLLNYLKHVEENEAEKLGLNLPGGSENNEPFRHKIATSIVEPLNFLFHLSFCTLGKAYSSKNLSDQMEDFLQQLREVGIVYQRKRRSGWFYPTPLAIGLCSSCATNDLQNERVSSGFLVVETNYRVYAYTDSLLQLAVVSTFTDMIYRC</sequence>
<comment type="subcellular location">
    <subcellularLocation>
        <location evidence="1">Nucleus</location>
    </subcellularLocation>
</comment>
<dbReference type="InterPro" id="IPR004598">
    <property type="entry name" value="TFIIH_p52/Tfb2"/>
</dbReference>
<keyword evidence="2" id="KW-1185">Reference proteome</keyword>
<proteinExistence type="inferred from homology"/>